<dbReference type="PANTHER" id="PTHR11735:SF11">
    <property type="entry name" value="TRNA THREONYLCARBAMOYLADENOSINE BIOSYNTHESIS PROTEIN TSAB"/>
    <property type="match status" value="1"/>
</dbReference>
<dbReference type="InterPro" id="IPR017861">
    <property type="entry name" value="KAE1/TsaD"/>
</dbReference>
<dbReference type="GO" id="GO:0005829">
    <property type="term" value="C:cytosol"/>
    <property type="evidence" value="ECO:0007669"/>
    <property type="project" value="TreeGrafter"/>
</dbReference>
<accession>A0A090Q1M0</accession>
<evidence type="ECO:0000256" key="1">
    <source>
        <dbReference type="ARBA" id="ARBA00012156"/>
    </source>
</evidence>
<evidence type="ECO:0000256" key="5">
    <source>
        <dbReference type="ARBA" id="ARBA00023004"/>
    </source>
</evidence>
<keyword evidence="3" id="KW-0819">tRNA processing</keyword>
<dbReference type="RefSeq" id="WP_042277048.1">
    <property type="nucleotide sequence ID" value="NZ_BBML01000001.1"/>
</dbReference>
<evidence type="ECO:0000256" key="7">
    <source>
        <dbReference type="ARBA" id="ARBA00048117"/>
    </source>
</evidence>
<dbReference type="InterPro" id="IPR043129">
    <property type="entry name" value="ATPase_NBD"/>
</dbReference>
<dbReference type="GO" id="GO:0006508">
    <property type="term" value="P:proteolysis"/>
    <property type="evidence" value="ECO:0007669"/>
    <property type="project" value="UniProtKB-KW"/>
</dbReference>
<keyword evidence="10" id="KW-1185">Reference proteome</keyword>
<dbReference type="GO" id="GO:0046872">
    <property type="term" value="F:metal ion binding"/>
    <property type="evidence" value="ECO:0007669"/>
    <property type="project" value="UniProtKB-KW"/>
</dbReference>
<evidence type="ECO:0000256" key="4">
    <source>
        <dbReference type="ARBA" id="ARBA00022723"/>
    </source>
</evidence>
<evidence type="ECO:0000256" key="6">
    <source>
        <dbReference type="ARBA" id="ARBA00023315"/>
    </source>
</evidence>
<organism evidence="9 10">
    <name type="scientific">Nonlabens tegetincola</name>
    <dbReference type="NCBI Taxonomy" id="323273"/>
    <lineage>
        <taxon>Bacteria</taxon>
        <taxon>Pseudomonadati</taxon>
        <taxon>Bacteroidota</taxon>
        <taxon>Flavobacteriia</taxon>
        <taxon>Flavobacteriales</taxon>
        <taxon>Flavobacteriaceae</taxon>
        <taxon>Nonlabens</taxon>
    </lineage>
</organism>
<keyword evidence="4" id="KW-0479">Metal-binding</keyword>
<keyword evidence="2" id="KW-0808">Transferase</keyword>
<evidence type="ECO:0000259" key="8">
    <source>
        <dbReference type="Pfam" id="PF00814"/>
    </source>
</evidence>
<dbReference type="AlphaFoldDB" id="A0A090Q1M0"/>
<gene>
    <name evidence="9" type="ORF">JCM19294_2864</name>
</gene>
<dbReference type="NCBIfam" id="TIGR03725">
    <property type="entry name" value="T6A_YeaZ"/>
    <property type="match status" value="1"/>
</dbReference>
<dbReference type="SUPFAM" id="SSF53067">
    <property type="entry name" value="Actin-like ATPase domain"/>
    <property type="match status" value="2"/>
</dbReference>
<dbReference type="STRING" id="319236.BST91_10520"/>
<comment type="caution">
    <text evidence="9">The sequence shown here is derived from an EMBL/GenBank/DDBJ whole genome shotgun (WGS) entry which is preliminary data.</text>
</comment>
<keyword evidence="6" id="KW-0012">Acyltransferase</keyword>
<dbReference type="PRINTS" id="PR00789">
    <property type="entry name" value="OSIALOPTASE"/>
</dbReference>
<keyword evidence="9" id="KW-0378">Hydrolase</keyword>
<dbReference type="EC" id="2.3.1.234" evidence="1"/>
<dbReference type="Proteomes" id="UP000029221">
    <property type="component" value="Unassembled WGS sequence"/>
</dbReference>
<dbReference type="InterPro" id="IPR022496">
    <property type="entry name" value="T6A_TsaB"/>
</dbReference>
<dbReference type="GO" id="GO:0002949">
    <property type="term" value="P:tRNA threonylcarbamoyladenosine modification"/>
    <property type="evidence" value="ECO:0007669"/>
    <property type="project" value="InterPro"/>
</dbReference>
<protein>
    <recommendedName>
        <fullName evidence="1">N(6)-L-threonylcarbamoyladenine synthase</fullName>
        <ecNumber evidence="1">2.3.1.234</ecNumber>
    </recommendedName>
</protein>
<dbReference type="EMBL" id="BBML01000001">
    <property type="protein sequence ID" value="GAK96082.1"/>
    <property type="molecule type" value="Genomic_DNA"/>
</dbReference>
<evidence type="ECO:0000256" key="3">
    <source>
        <dbReference type="ARBA" id="ARBA00022694"/>
    </source>
</evidence>
<proteinExistence type="predicted"/>
<name>A0A090Q1M0_9FLAO</name>
<evidence type="ECO:0000313" key="10">
    <source>
        <dbReference type="Proteomes" id="UP000029221"/>
    </source>
</evidence>
<evidence type="ECO:0000313" key="9">
    <source>
        <dbReference type="EMBL" id="GAK96082.1"/>
    </source>
</evidence>
<dbReference type="Gene3D" id="3.30.420.40">
    <property type="match status" value="2"/>
</dbReference>
<reference evidence="9" key="1">
    <citation type="journal article" date="2014" name="Genome Announc.">
        <title>Draft Genome Sequences of Marine Flavobacterium Nonlabens Strains NR17, NR24, NR27, NR32, NR33, and Ara13.</title>
        <authorList>
            <person name="Nakanishi M."/>
            <person name="Meirelles P."/>
            <person name="Suzuki R."/>
            <person name="Takatani N."/>
            <person name="Mino S."/>
            <person name="Suda W."/>
            <person name="Oshima K."/>
            <person name="Hattori M."/>
            <person name="Ohkuma M."/>
            <person name="Hosokawa M."/>
            <person name="Miyashita K."/>
            <person name="Thompson F.L."/>
            <person name="Niwa A."/>
            <person name="Sawabe T."/>
            <person name="Sawabe T."/>
        </authorList>
    </citation>
    <scope>NUCLEOTIDE SEQUENCE [LARGE SCALE GENOMIC DNA]</scope>
    <source>
        <strain evidence="9">JCM 19294</strain>
    </source>
</reference>
<dbReference type="eggNOG" id="COG1214">
    <property type="taxonomic scope" value="Bacteria"/>
</dbReference>
<keyword evidence="5" id="KW-0408">Iron</keyword>
<dbReference type="InterPro" id="IPR000905">
    <property type="entry name" value="Gcp-like_dom"/>
</dbReference>
<evidence type="ECO:0000256" key="2">
    <source>
        <dbReference type="ARBA" id="ARBA00022679"/>
    </source>
</evidence>
<dbReference type="Pfam" id="PF00814">
    <property type="entry name" value="TsaD"/>
    <property type="match status" value="1"/>
</dbReference>
<feature type="domain" description="Gcp-like" evidence="8">
    <location>
        <begin position="45"/>
        <end position="145"/>
    </location>
</feature>
<dbReference type="GO" id="GO:0061711">
    <property type="term" value="F:tRNA N(6)-L-threonylcarbamoyladenine synthase activity"/>
    <property type="evidence" value="ECO:0007669"/>
    <property type="project" value="UniProtKB-EC"/>
</dbReference>
<keyword evidence="9" id="KW-0645">Protease</keyword>
<comment type="catalytic activity">
    <reaction evidence="7">
        <text>L-threonylcarbamoyladenylate + adenosine(37) in tRNA = N(6)-L-threonylcarbamoyladenosine(37) in tRNA + AMP + H(+)</text>
        <dbReference type="Rhea" id="RHEA:37059"/>
        <dbReference type="Rhea" id="RHEA-COMP:10162"/>
        <dbReference type="Rhea" id="RHEA-COMP:10163"/>
        <dbReference type="ChEBI" id="CHEBI:15378"/>
        <dbReference type="ChEBI" id="CHEBI:73682"/>
        <dbReference type="ChEBI" id="CHEBI:74411"/>
        <dbReference type="ChEBI" id="CHEBI:74418"/>
        <dbReference type="ChEBI" id="CHEBI:456215"/>
        <dbReference type="EC" id="2.3.1.234"/>
    </reaction>
</comment>
<dbReference type="PANTHER" id="PTHR11735">
    <property type="entry name" value="TRNA N6-ADENOSINE THREONYLCARBAMOYLTRANSFERASE"/>
    <property type="match status" value="1"/>
</dbReference>
<sequence length="229" mass="24848">MPLILCIETSSTNCSVAIASDSATTSNTYGAAMVLDILEDNSDSYNHGEKLHVFIDEITTRNGYVMGDYDAIAVSSGPGSYTGLRIGVSAAKGLSFALDVPLIAIDTLKALSTINKIDSEYTAAFLDARRMEVYASIFDRSGKRVLESQPVVVEDDSFIRFRESGTISYIGTGIEKTRELLNIEQQYITEVNPTAAALCALAIDGYKKSDTVDVAYFEPNYLKEFKIGG</sequence>
<dbReference type="GO" id="GO:0008233">
    <property type="term" value="F:peptidase activity"/>
    <property type="evidence" value="ECO:0007669"/>
    <property type="project" value="UniProtKB-KW"/>
</dbReference>
<dbReference type="CDD" id="cd24032">
    <property type="entry name" value="ASKHA_NBD_TsaB"/>
    <property type="match status" value="1"/>
</dbReference>